<gene>
    <name evidence="1" type="ORF">OCU04_011352</name>
</gene>
<dbReference type="AlphaFoldDB" id="A0A9X0DEC9"/>
<organism evidence="1 2">
    <name type="scientific">Sclerotinia nivalis</name>
    <dbReference type="NCBI Taxonomy" id="352851"/>
    <lineage>
        <taxon>Eukaryota</taxon>
        <taxon>Fungi</taxon>
        <taxon>Dikarya</taxon>
        <taxon>Ascomycota</taxon>
        <taxon>Pezizomycotina</taxon>
        <taxon>Leotiomycetes</taxon>
        <taxon>Helotiales</taxon>
        <taxon>Sclerotiniaceae</taxon>
        <taxon>Sclerotinia</taxon>
    </lineage>
</organism>
<dbReference type="OrthoDB" id="5302289at2759"/>
<evidence type="ECO:0000313" key="1">
    <source>
        <dbReference type="EMBL" id="KAJ8059704.1"/>
    </source>
</evidence>
<accession>A0A9X0DEC9</accession>
<dbReference type="Proteomes" id="UP001152300">
    <property type="component" value="Unassembled WGS sequence"/>
</dbReference>
<evidence type="ECO:0000313" key="2">
    <source>
        <dbReference type="Proteomes" id="UP001152300"/>
    </source>
</evidence>
<keyword evidence="2" id="KW-1185">Reference proteome</keyword>
<dbReference type="EMBL" id="JAPEIS010000014">
    <property type="protein sequence ID" value="KAJ8059704.1"/>
    <property type="molecule type" value="Genomic_DNA"/>
</dbReference>
<comment type="caution">
    <text evidence="1">The sequence shown here is derived from an EMBL/GenBank/DDBJ whole genome shotgun (WGS) entry which is preliminary data.</text>
</comment>
<proteinExistence type="predicted"/>
<name>A0A9X0DEC9_9HELO</name>
<reference evidence="1" key="1">
    <citation type="submission" date="2022-11" db="EMBL/GenBank/DDBJ databases">
        <title>Genome Resource of Sclerotinia nivalis Strain SnTB1, a Plant Pathogen Isolated from American Ginseng.</title>
        <authorList>
            <person name="Fan S."/>
        </authorList>
    </citation>
    <scope>NUCLEOTIDE SEQUENCE</scope>
    <source>
        <strain evidence="1">SnTB1</strain>
    </source>
</reference>
<sequence length="149" mass="17004">MQVDKTHTICTYFSVTMPFIQDSHLPLSSFVKTHIDIPDYLDPSLSPYTIMNGGPQTNGEVYRQASVGTFSTSEALELARESEEAAEDPIIVGILEVAINNIWIKIQQQPTSYVMTSEEFAVFNYFQNRFRGQELATEARKRYWDSQHS</sequence>
<protein>
    <submittedName>
        <fullName evidence="1">Uncharacterized protein</fullName>
    </submittedName>
</protein>